<evidence type="ECO:0000256" key="2">
    <source>
        <dbReference type="ARBA" id="ARBA00023015"/>
    </source>
</evidence>
<dbReference type="InterPro" id="IPR000847">
    <property type="entry name" value="LysR_HTH_N"/>
</dbReference>
<dbReference type="Gene3D" id="3.40.190.290">
    <property type="match status" value="1"/>
</dbReference>
<keyword evidence="2" id="KW-0805">Transcription regulation</keyword>
<evidence type="ECO:0000256" key="4">
    <source>
        <dbReference type="ARBA" id="ARBA00023163"/>
    </source>
</evidence>
<dbReference type="SUPFAM" id="SSF46785">
    <property type="entry name" value="Winged helix' DNA-binding domain"/>
    <property type="match status" value="1"/>
</dbReference>
<dbReference type="PANTHER" id="PTHR30126:SF98">
    <property type="entry name" value="HTH-TYPE TRANSCRIPTIONAL ACTIVATOR BAUR"/>
    <property type="match status" value="1"/>
</dbReference>
<dbReference type="InterPro" id="IPR036388">
    <property type="entry name" value="WH-like_DNA-bd_sf"/>
</dbReference>
<dbReference type="InterPro" id="IPR011991">
    <property type="entry name" value="ArsR-like_HTH"/>
</dbReference>
<keyword evidence="4" id="KW-0804">Transcription</keyword>
<gene>
    <name evidence="6" type="primary">gltC_2</name>
    <name evidence="6" type="ORF">ROA7450_01265</name>
</gene>
<keyword evidence="3" id="KW-0238">DNA-binding</keyword>
<accession>A0A1X6YSF2</accession>
<name>A0A1X6YSF2_9RHOB</name>
<dbReference type="Proteomes" id="UP000193061">
    <property type="component" value="Unassembled WGS sequence"/>
</dbReference>
<feature type="domain" description="HTH lysR-type" evidence="5">
    <location>
        <begin position="14"/>
        <end position="70"/>
    </location>
</feature>
<comment type="similarity">
    <text evidence="1">Belongs to the LysR transcriptional regulatory family.</text>
</comment>
<evidence type="ECO:0000313" key="7">
    <source>
        <dbReference type="Proteomes" id="UP000193061"/>
    </source>
</evidence>
<dbReference type="GO" id="GO:0003700">
    <property type="term" value="F:DNA-binding transcription factor activity"/>
    <property type="evidence" value="ECO:0007669"/>
    <property type="project" value="InterPro"/>
</dbReference>
<dbReference type="CDD" id="cd00090">
    <property type="entry name" value="HTH_ARSR"/>
    <property type="match status" value="1"/>
</dbReference>
<dbReference type="Pfam" id="PF03466">
    <property type="entry name" value="LysR_substrate"/>
    <property type="match status" value="1"/>
</dbReference>
<dbReference type="GO" id="GO:0000976">
    <property type="term" value="F:transcription cis-regulatory region binding"/>
    <property type="evidence" value="ECO:0007669"/>
    <property type="project" value="TreeGrafter"/>
</dbReference>
<dbReference type="PROSITE" id="PS50931">
    <property type="entry name" value="HTH_LYSR"/>
    <property type="match status" value="1"/>
</dbReference>
<dbReference type="PANTHER" id="PTHR30126">
    <property type="entry name" value="HTH-TYPE TRANSCRIPTIONAL REGULATOR"/>
    <property type="match status" value="1"/>
</dbReference>
<dbReference type="AlphaFoldDB" id="A0A1X6YSF2"/>
<protein>
    <submittedName>
        <fullName evidence="6">HTH-type transcriptional regulator GltC</fullName>
    </submittedName>
</protein>
<dbReference type="InterPro" id="IPR036390">
    <property type="entry name" value="WH_DNA-bd_sf"/>
</dbReference>
<evidence type="ECO:0000313" key="6">
    <source>
        <dbReference type="EMBL" id="SLN29401.1"/>
    </source>
</evidence>
<dbReference type="Pfam" id="PF00126">
    <property type="entry name" value="HTH_1"/>
    <property type="match status" value="1"/>
</dbReference>
<sequence length="308" mass="34418">MAQRTTKLNVTNGDLRLARIFLKIVENGGISASEEELGVNKSTISRHLADFETRLGLTLCERGRSGFRLTLDGERVVEFVERLLASVDDFSTNISGLNEAAEGHLRIGAMDSCINDPDNPTKQHLYNFKKSHPNVNFSLKIGKITKLERAVMDGRLHAAILPLYWQNDSFDYFELYQERVGLFAGQKHAVTQAKRNGQKLTVDDVYQHPLISRGSREPPSIRSRKAKFAIGPTVPDGEAIMALVTCGLYLSFMPTYAAMDSSRGLVEILPDKFAYKMPVCLVSKKTHQHSTLVQRFLEFVAQGIEKSS</sequence>
<keyword evidence="7" id="KW-1185">Reference proteome</keyword>
<dbReference type="InterPro" id="IPR005119">
    <property type="entry name" value="LysR_subst-bd"/>
</dbReference>
<evidence type="ECO:0000259" key="5">
    <source>
        <dbReference type="PROSITE" id="PS50931"/>
    </source>
</evidence>
<evidence type="ECO:0000256" key="3">
    <source>
        <dbReference type="ARBA" id="ARBA00023125"/>
    </source>
</evidence>
<organism evidence="6 7">
    <name type="scientific">Roseovarius albus</name>
    <dbReference type="NCBI Taxonomy" id="1247867"/>
    <lineage>
        <taxon>Bacteria</taxon>
        <taxon>Pseudomonadati</taxon>
        <taxon>Pseudomonadota</taxon>
        <taxon>Alphaproteobacteria</taxon>
        <taxon>Rhodobacterales</taxon>
        <taxon>Roseobacteraceae</taxon>
        <taxon>Roseovarius</taxon>
    </lineage>
</organism>
<evidence type="ECO:0000256" key="1">
    <source>
        <dbReference type="ARBA" id="ARBA00009437"/>
    </source>
</evidence>
<dbReference type="Gene3D" id="1.10.10.10">
    <property type="entry name" value="Winged helix-like DNA-binding domain superfamily/Winged helix DNA-binding domain"/>
    <property type="match status" value="1"/>
</dbReference>
<dbReference type="EMBL" id="FWFX01000003">
    <property type="protein sequence ID" value="SLN29401.1"/>
    <property type="molecule type" value="Genomic_DNA"/>
</dbReference>
<reference evidence="6 7" key="1">
    <citation type="submission" date="2017-03" db="EMBL/GenBank/DDBJ databases">
        <authorList>
            <person name="Afonso C.L."/>
            <person name="Miller P.J."/>
            <person name="Scott M.A."/>
            <person name="Spackman E."/>
            <person name="Goraichik I."/>
            <person name="Dimitrov K.M."/>
            <person name="Suarez D.L."/>
            <person name="Swayne D.E."/>
        </authorList>
    </citation>
    <scope>NUCLEOTIDE SEQUENCE [LARGE SCALE GENOMIC DNA]</scope>
    <source>
        <strain evidence="6 7">CECT 7450</strain>
    </source>
</reference>
<proteinExistence type="inferred from homology"/>
<dbReference type="SUPFAM" id="SSF53850">
    <property type="entry name" value="Periplasmic binding protein-like II"/>
    <property type="match status" value="1"/>
</dbReference>
<dbReference type="CDD" id="cd05466">
    <property type="entry name" value="PBP2_LTTR_substrate"/>
    <property type="match status" value="1"/>
</dbReference>